<name>A0A178XLP0_SINSA</name>
<dbReference type="STRING" id="36856.ATB98_02350"/>
<gene>
    <name evidence="1" type="ORF">ATB98_02350</name>
</gene>
<dbReference type="RefSeq" id="WP_066878703.1">
    <property type="nucleotide sequence ID" value="NZ_LNQB01000099.1"/>
</dbReference>
<dbReference type="EMBL" id="LNQB01000099">
    <property type="protein sequence ID" value="OAP35713.1"/>
    <property type="molecule type" value="Genomic_DNA"/>
</dbReference>
<dbReference type="Pfam" id="PF07617">
    <property type="entry name" value="DUF1579"/>
    <property type="match status" value="1"/>
</dbReference>
<dbReference type="InterPro" id="IPR011473">
    <property type="entry name" value="DUF1579"/>
</dbReference>
<organism evidence="1 2">
    <name type="scientific">Sinorhizobium saheli</name>
    <dbReference type="NCBI Taxonomy" id="36856"/>
    <lineage>
        <taxon>Bacteria</taxon>
        <taxon>Pseudomonadati</taxon>
        <taxon>Pseudomonadota</taxon>
        <taxon>Alphaproteobacteria</taxon>
        <taxon>Hyphomicrobiales</taxon>
        <taxon>Rhizobiaceae</taxon>
        <taxon>Sinorhizobium/Ensifer group</taxon>
        <taxon>Sinorhizobium</taxon>
    </lineage>
</organism>
<comment type="caution">
    <text evidence="1">The sequence shown here is derived from an EMBL/GenBank/DDBJ whole genome shotgun (WGS) entry which is preliminary data.</text>
</comment>
<keyword evidence="2" id="KW-1185">Reference proteome</keyword>
<accession>A0A178XLP0</accession>
<evidence type="ECO:0000313" key="1">
    <source>
        <dbReference type="EMBL" id="OAP35713.1"/>
    </source>
</evidence>
<evidence type="ECO:0000313" key="2">
    <source>
        <dbReference type="Proteomes" id="UP000078507"/>
    </source>
</evidence>
<dbReference type="Proteomes" id="UP000078507">
    <property type="component" value="Unassembled WGS sequence"/>
</dbReference>
<proteinExistence type="predicted"/>
<protein>
    <recommendedName>
        <fullName evidence="3">DUF1579 domain-containing protein</fullName>
    </recommendedName>
</protein>
<sequence>MKAEPQEEHRWLEQLLGEWTVTSEDPTASQPSSAPWVEKVRSMQGLWVVCEAQGTMPDGNFGQSMMTLGFNPQTKRYVGTWVGSMMTHMWVYDGVIEDDGRTLALNCEGPDFENPGRSARYQDRMTFIDQNHRRLTARVQTESGAWKDLMTADYRRQ</sequence>
<evidence type="ECO:0008006" key="3">
    <source>
        <dbReference type="Google" id="ProtNLM"/>
    </source>
</evidence>
<reference evidence="1 2" key="1">
    <citation type="submission" date="2015-11" db="EMBL/GenBank/DDBJ databases">
        <title>Ensifer anhuiense sp. nov., an effective nitrogen fixation bacterium with Glycine soja.</title>
        <authorList>
            <person name="Yan H."/>
            <person name="Chen W."/>
        </authorList>
    </citation>
    <scope>NUCLEOTIDE SEQUENCE [LARGE SCALE GENOMIC DNA]</scope>
    <source>
        <strain evidence="1 2">LMG 7837</strain>
    </source>
</reference>
<dbReference type="AlphaFoldDB" id="A0A178XLP0"/>